<protein>
    <submittedName>
        <fullName evidence="1">Uncharacterized protein</fullName>
    </submittedName>
</protein>
<dbReference type="VEuPathDB" id="TrichDB:TRFO_07911"/>
<sequence length="85" mass="10402">MDVHMIQFSHYVKIVMTNLGEGIDLFNGFIYYDKVDEDRRRFELKYIPLKDCLEKEVLNNYKMVFHKYLQQKAYLRQAFTIIKML</sequence>
<dbReference type="AlphaFoldDB" id="A0A1J4JTH3"/>
<proteinExistence type="predicted"/>
<evidence type="ECO:0000313" key="2">
    <source>
        <dbReference type="Proteomes" id="UP000179807"/>
    </source>
</evidence>
<evidence type="ECO:0000313" key="1">
    <source>
        <dbReference type="EMBL" id="OHT00573.1"/>
    </source>
</evidence>
<dbReference type="Proteomes" id="UP000179807">
    <property type="component" value="Unassembled WGS sequence"/>
</dbReference>
<accession>A0A1J4JTH3</accession>
<keyword evidence="2" id="KW-1185">Reference proteome</keyword>
<name>A0A1J4JTH3_9EUKA</name>
<dbReference type="GeneID" id="94828681"/>
<dbReference type="RefSeq" id="XP_068353709.1">
    <property type="nucleotide sequence ID" value="XM_068493977.1"/>
</dbReference>
<reference evidence="1" key="1">
    <citation type="submission" date="2016-10" db="EMBL/GenBank/DDBJ databases">
        <authorList>
            <person name="Benchimol M."/>
            <person name="Almeida L.G."/>
            <person name="Vasconcelos A.T."/>
            <person name="Perreira-Neves A."/>
            <person name="Rosa I.A."/>
            <person name="Tasca T."/>
            <person name="Bogo M.R."/>
            <person name="de Souza W."/>
        </authorList>
    </citation>
    <scope>NUCLEOTIDE SEQUENCE [LARGE SCALE GENOMIC DNA]</scope>
    <source>
        <strain evidence="1">K</strain>
    </source>
</reference>
<organism evidence="1 2">
    <name type="scientific">Tritrichomonas foetus</name>
    <dbReference type="NCBI Taxonomy" id="1144522"/>
    <lineage>
        <taxon>Eukaryota</taxon>
        <taxon>Metamonada</taxon>
        <taxon>Parabasalia</taxon>
        <taxon>Tritrichomonadida</taxon>
        <taxon>Tritrichomonadidae</taxon>
        <taxon>Tritrichomonas</taxon>
    </lineage>
</organism>
<dbReference type="EMBL" id="MLAK01000949">
    <property type="protein sequence ID" value="OHT00573.1"/>
    <property type="molecule type" value="Genomic_DNA"/>
</dbReference>
<gene>
    <name evidence="1" type="ORF">TRFO_07911</name>
</gene>
<comment type="caution">
    <text evidence="1">The sequence shown here is derived from an EMBL/GenBank/DDBJ whole genome shotgun (WGS) entry which is preliminary data.</text>
</comment>